<sequence>MQTLGAWATRHQAWLYVATIAVAFAAGSAIPGARVLEAGTSPVIAVLLYATFLAVPFTRVRTALRDGRFLGVLLAANFVIVPIVAFGLSRFVTHDRALVVGVLLVLLAPCVDYVIVFTALAGGAHDRLLAAAPILLLAQMLALPLFLGLFVGGDIAEAIDPGPFARAFVVMLAIPLAAAIATQFAARRWRPARVLESAGDTAMVPLMIATLAIVVASQAARIGDAATSLVAVIPLSVAFLVIMAPLGGVLARATRLDAPRGRALVFGSATRNSLVVLPLALALPAELALVPLVVVTQTLVELVGMVVYVRVVPRLIPARR</sequence>
<name>A0A6P2CGP1_9NOCA</name>
<feature type="transmembrane region" description="Helical" evidence="8">
    <location>
        <begin position="128"/>
        <end position="152"/>
    </location>
</feature>
<dbReference type="InterPro" id="IPR004706">
    <property type="entry name" value="Arsenical-R_Acr3"/>
</dbReference>
<dbReference type="PANTHER" id="PTHR43057">
    <property type="entry name" value="ARSENITE EFFLUX TRANSPORTER"/>
    <property type="match status" value="1"/>
</dbReference>
<keyword evidence="7 8" id="KW-0472">Membrane</keyword>
<evidence type="ECO:0000256" key="5">
    <source>
        <dbReference type="ARBA" id="ARBA00022692"/>
    </source>
</evidence>
<proteinExistence type="inferred from homology"/>
<comment type="similarity">
    <text evidence="2">Belongs to the arsenical resistance-3 (ACR3) (TC 2.A.59) family.</text>
</comment>
<comment type="caution">
    <text evidence="9">The sequence shown here is derived from an EMBL/GenBank/DDBJ whole genome shotgun (WGS) entry which is preliminary data.</text>
</comment>
<evidence type="ECO:0000256" key="4">
    <source>
        <dbReference type="ARBA" id="ARBA00022475"/>
    </source>
</evidence>
<keyword evidence="6 8" id="KW-1133">Transmembrane helix</keyword>
<dbReference type="EMBL" id="QRCM01000001">
    <property type="protein sequence ID" value="TXG91735.1"/>
    <property type="molecule type" value="Genomic_DNA"/>
</dbReference>
<dbReference type="RefSeq" id="WP_071990713.1">
    <property type="nucleotide sequence ID" value="NZ_QRCM01000001.1"/>
</dbReference>
<dbReference type="GO" id="GO:0015104">
    <property type="term" value="F:antimonite transmembrane transporter activity"/>
    <property type="evidence" value="ECO:0007669"/>
    <property type="project" value="TreeGrafter"/>
</dbReference>
<evidence type="ECO:0000256" key="6">
    <source>
        <dbReference type="ARBA" id="ARBA00022989"/>
    </source>
</evidence>
<feature type="transmembrane region" description="Helical" evidence="8">
    <location>
        <begin position="198"/>
        <end position="220"/>
    </location>
</feature>
<keyword evidence="5 8" id="KW-0812">Transmembrane</keyword>
<dbReference type="InterPro" id="IPR038770">
    <property type="entry name" value="Na+/solute_symporter_sf"/>
</dbReference>
<dbReference type="GO" id="GO:0015105">
    <property type="term" value="F:arsenite transmembrane transporter activity"/>
    <property type="evidence" value="ECO:0007669"/>
    <property type="project" value="TreeGrafter"/>
</dbReference>
<feature type="transmembrane region" description="Helical" evidence="8">
    <location>
        <begin position="12"/>
        <end position="33"/>
    </location>
</feature>
<dbReference type="AlphaFoldDB" id="A0A6P2CGP1"/>
<dbReference type="Pfam" id="PF01758">
    <property type="entry name" value="SBF"/>
    <property type="match status" value="1"/>
</dbReference>
<feature type="transmembrane region" description="Helical" evidence="8">
    <location>
        <begin position="226"/>
        <end position="251"/>
    </location>
</feature>
<evidence type="ECO:0000313" key="10">
    <source>
        <dbReference type="Proteomes" id="UP000471120"/>
    </source>
</evidence>
<accession>A0A6P2CGP1</accession>
<keyword evidence="3" id="KW-0813">Transport</keyword>
<evidence type="ECO:0000256" key="1">
    <source>
        <dbReference type="ARBA" id="ARBA00004651"/>
    </source>
</evidence>
<gene>
    <name evidence="9" type="ORF">DW322_17990</name>
</gene>
<feature type="transmembrane region" description="Helical" evidence="8">
    <location>
        <begin position="164"/>
        <end position="186"/>
    </location>
</feature>
<feature type="transmembrane region" description="Helical" evidence="8">
    <location>
        <begin position="289"/>
        <end position="311"/>
    </location>
</feature>
<feature type="transmembrane region" description="Helical" evidence="8">
    <location>
        <begin position="98"/>
        <end position="121"/>
    </location>
</feature>
<comment type="subcellular location">
    <subcellularLocation>
        <location evidence="1">Cell membrane</location>
        <topology evidence="1">Multi-pass membrane protein</topology>
    </subcellularLocation>
</comment>
<dbReference type="GO" id="GO:0015297">
    <property type="term" value="F:antiporter activity"/>
    <property type="evidence" value="ECO:0007669"/>
    <property type="project" value="InterPro"/>
</dbReference>
<feature type="transmembrane region" description="Helical" evidence="8">
    <location>
        <begin position="69"/>
        <end position="92"/>
    </location>
</feature>
<dbReference type="PANTHER" id="PTHR43057:SF1">
    <property type="entry name" value="ARSENICAL-RESISTANCE PROTEIN 3"/>
    <property type="match status" value="1"/>
</dbReference>
<dbReference type="Gene3D" id="1.20.1530.20">
    <property type="match status" value="1"/>
</dbReference>
<evidence type="ECO:0000313" key="9">
    <source>
        <dbReference type="EMBL" id="TXG91735.1"/>
    </source>
</evidence>
<reference evidence="9 10" key="1">
    <citation type="submission" date="2018-07" db="EMBL/GenBank/DDBJ databases">
        <title>Genome sequence of Rhodococcus rhodnii ATCC 35071 from Rhodnius prolixus.</title>
        <authorList>
            <person name="Patel V."/>
            <person name="Vogel K.J."/>
        </authorList>
    </citation>
    <scope>NUCLEOTIDE SEQUENCE [LARGE SCALE GENOMIC DNA]</scope>
    <source>
        <strain evidence="9 10">ATCC 35071</strain>
    </source>
</reference>
<evidence type="ECO:0000256" key="3">
    <source>
        <dbReference type="ARBA" id="ARBA00022448"/>
    </source>
</evidence>
<keyword evidence="4" id="KW-1003">Cell membrane</keyword>
<protein>
    <submittedName>
        <fullName evidence="9">Arsenic resistance protein</fullName>
    </submittedName>
</protein>
<feature type="transmembrane region" description="Helical" evidence="8">
    <location>
        <begin position="39"/>
        <end position="57"/>
    </location>
</feature>
<evidence type="ECO:0000256" key="2">
    <source>
        <dbReference type="ARBA" id="ARBA00010110"/>
    </source>
</evidence>
<feature type="transmembrane region" description="Helical" evidence="8">
    <location>
        <begin position="263"/>
        <end position="283"/>
    </location>
</feature>
<dbReference type="GO" id="GO:0005886">
    <property type="term" value="C:plasma membrane"/>
    <property type="evidence" value="ECO:0007669"/>
    <property type="project" value="UniProtKB-SubCell"/>
</dbReference>
<dbReference type="Proteomes" id="UP000471120">
    <property type="component" value="Unassembled WGS sequence"/>
</dbReference>
<evidence type="ECO:0000256" key="8">
    <source>
        <dbReference type="SAM" id="Phobius"/>
    </source>
</evidence>
<organism evidence="9 10">
    <name type="scientific">Rhodococcus rhodnii</name>
    <dbReference type="NCBI Taxonomy" id="38312"/>
    <lineage>
        <taxon>Bacteria</taxon>
        <taxon>Bacillati</taxon>
        <taxon>Actinomycetota</taxon>
        <taxon>Actinomycetes</taxon>
        <taxon>Mycobacteriales</taxon>
        <taxon>Nocardiaceae</taxon>
        <taxon>Rhodococcus</taxon>
    </lineage>
</organism>
<dbReference type="InterPro" id="IPR002657">
    <property type="entry name" value="BilAc:Na_symport/Acr3"/>
</dbReference>
<evidence type="ECO:0000256" key="7">
    <source>
        <dbReference type="ARBA" id="ARBA00023136"/>
    </source>
</evidence>